<evidence type="ECO:0000313" key="1">
    <source>
        <dbReference type="EMBL" id="KKN67833.1"/>
    </source>
</evidence>
<reference evidence="1" key="1">
    <citation type="journal article" date="2015" name="Nature">
        <title>Complex archaea that bridge the gap between prokaryotes and eukaryotes.</title>
        <authorList>
            <person name="Spang A."/>
            <person name="Saw J.H."/>
            <person name="Jorgensen S.L."/>
            <person name="Zaremba-Niedzwiedzka K."/>
            <person name="Martijn J."/>
            <person name="Lind A.E."/>
            <person name="van Eijk R."/>
            <person name="Schleper C."/>
            <person name="Guy L."/>
            <person name="Ettema T.J."/>
        </authorList>
    </citation>
    <scope>NUCLEOTIDE SEQUENCE</scope>
</reference>
<dbReference type="AlphaFoldDB" id="A0A0F9VQ08"/>
<comment type="caution">
    <text evidence="1">The sequence shown here is derived from an EMBL/GenBank/DDBJ whole genome shotgun (WGS) entry which is preliminary data.</text>
</comment>
<gene>
    <name evidence="1" type="ORF">LCGC14_0457130</name>
</gene>
<evidence type="ECO:0008006" key="2">
    <source>
        <dbReference type="Google" id="ProtNLM"/>
    </source>
</evidence>
<proteinExistence type="predicted"/>
<accession>A0A0F9VQ08</accession>
<protein>
    <recommendedName>
        <fullName evidence="2">TIR domain-containing protein</fullName>
    </recommendedName>
</protein>
<organism evidence="1">
    <name type="scientific">marine sediment metagenome</name>
    <dbReference type="NCBI Taxonomy" id="412755"/>
    <lineage>
        <taxon>unclassified sequences</taxon>
        <taxon>metagenomes</taxon>
        <taxon>ecological metagenomes</taxon>
    </lineage>
</organism>
<name>A0A0F9VQ08_9ZZZZ</name>
<dbReference type="EMBL" id="LAZR01000464">
    <property type="protein sequence ID" value="KKN67833.1"/>
    <property type="molecule type" value="Genomic_DNA"/>
</dbReference>
<sequence length="233" mass="26122">MFLIGQIFISHSRKDKEIVNFFGTLFGSTRVKGVFKEIEGFKSDEEYQEIQNDIQKSSAIFILLGENVQNLKHTRDWVVWESAIASTIGKEIWIFEPMALLGKIDVIFPHLDHYLIYKFNQDYQNYIREIIESYDDADVLPAVVAGGSLGGFGGTIAEALLSKGEKLSGLGTLIGIGIVGTLAGFLADPSRKRPSGILIRCSECKNKYRIHIKIPKIRCPICNALLVLNWDKI</sequence>